<sequence length="129" mass="13745">MPRNNFREAWWIRRVIYAVLALALTIAVGGGWISDTQADTWLAQADKIVSILAAVGLGIAATKTHRGSDDPTTHEDVTVAATSPDPRISDIGMVVNDIRDAIASMTVPHGVVAPPPADTTPGDYTKLTR</sequence>
<accession>A0A7T4BN87</accession>
<organism evidence="2 3">
    <name type="scientific">Corynebacterium glucuronolyticum</name>
    <dbReference type="NCBI Taxonomy" id="39791"/>
    <lineage>
        <taxon>Bacteria</taxon>
        <taxon>Bacillati</taxon>
        <taxon>Actinomycetota</taxon>
        <taxon>Actinomycetes</taxon>
        <taxon>Mycobacteriales</taxon>
        <taxon>Corynebacteriaceae</taxon>
        <taxon>Corynebacterium</taxon>
    </lineage>
</organism>
<protein>
    <submittedName>
        <fullName evidence="2">Uncharacterized protein</fullName>
    </submittedName>
</protein>
<evidence type="ECO:0000313" key="1">
    <source>
        <dbReference type="EMBL" id="QQB45316.1"/>
    </source>
</evidence>
<gene>
    <name evidence="1" type="ORF">I6I10_07150</name>
    <name evidence="2" type="ORF">I6I10_07450</name>
</gene>
<dbReference type="AlphaFoldDB" id="A0A7T4BN87"/>
<reference evidence="2 3" key="1">
    <citation type="submission" date="2020-12" db="EMBL/GenBank/DDBJ databases">
        <title>FDA dAtabase for Regulatory Grade micrObial Sequences (FDA-ARGOS): Supporting development and validation of Infectious Disease Dx tests.</title>
        <authorList>
            <person name="Sproer C."/>
            <person name="Gronow S."/>
            <person name="Severitt S."/>
            <person name="Schroder I."/>
            <person name="Tallon L."/>
            <person name="Sadzewicz L."/>
            <person name="Zhao X."/>
            <person name="Boylan J."/>
            <person name="Ott S."/>
            <person name="Bowen H."/>
            <person name="Vavikolanu K."/>
            <person name="Mehta A."/>
            <person name="Aluvathingal J."/>
            <person name="Nadendla S."/>
            <person name="Lowell S."/>
            <person name="Myers T."/>
            <person name="Yan Y."/>
            <person name="Sichtig H."/>
        </authorList>
    </citation>
    <scope>NUCLEOTIDE SEQUENCE [LARGE SCALE GENOMIC DNA]</scope>
    <source>
        <strain evidence="2 3">FDAARGOS_1053</strain>
    </source>
</reference>
<dbReference type="GeneID" id="92760496"/>
<dbReference type="OrthoDB" id="9997738at2"/>
<name>A0A7T4BN87_9CORY</name>
<dbReference type="EMBL" id="CP066007">
    <property type="protein sequence ID" value="QQB45371.1"/>
    <property type="molecule type" value="Genomic_DNA"/>
</dbReference>
<proteinExistence type="predicted"/>
<dbReference type="Proteomes" id="UP000596145">
    <property type="component" value="Chromosome"/>
</dbReference>
<evidence type="ECO:0000313" key="2">
    <source>
        <dbReference type="EMBL" id="QQB45371.1"/>
    </source>
</evidence>
<evidence type="ECO:0000313" key="3">
    <source>
        <dbReference type="Proteomes" id="UP000596145"/>
    </source>
</evidence>
<dbReference type="RefSeq" id="WP_084036584.1">
    <property type="nucleotide sequence ID" value="NZ_CP066007.1"/>
</dbReference>
<dbReference type="EMBL" id="CP066007">
    <property type="protein sequence ID" value="QQB45316.1"/>
    <property type="molecule type" value="Genomic_DNA"/>
</dbReference>